<reference evidence="7" key="1">
    <citation type="submission" date="2024-05" db="EMBL/GenBank/DDBJ databases">
        <authorList>
            <person name="Kim S."/>
            <person name="Heo J."/>
            <person name="Choi H."/>
            <person name="Choi Y."/>
            <person name="Kwon S.-W."/>
            <person name="Kim Y."/>
        </authorList>
    </citation>
    <scope>NUCLEOTIDE SEQUENCE</scope>
    <source>
        <strain evidence="7">KACC 23698</strain>
    </source>
</reference>
<dbReference type="PANTHER" id="PTHR12629:SF0">
    <property type="entry name" value="DIPHOSPHOINOSITOL-POLYPHOSPHATE DIPHOSPHATASE"/>
    <property type="match status" value="1"/>
</dbReference>
<evidence type="ECO:0000256" key="3">
    <source>
        <dbReference type="ARBA" id="ARBA00022801"/>
    </source>
</evidence>
<keyword evidence="4" id="KW-0460">Magnesium</keyword>
<name>A0AAU7JID2_9HYPH</name>
<dbReference type="SUPFAM" id="SSF55811">
    <property type="entry name" value="Nudix"/>
    <property type="match status" value="1"/>
</dbReference>
<sequence length="152" mass="16942">MTPDPASLVQFAALPYRKVDGATQVLLATSRDTGRWVIPKGWPMKNRKPHEAAAQEALEEAGLKGKPGKKPVGSYQYWKRLKEHFVLVTVVVFPLEVTRQLKSFREAGVRKLEWVSPLEAAKRVDEAGLASILLGWEEAKPRAAPRMAKARS</sequence>
<proteinExistence type="predicted"/>
<dbReference type="CDD" id="cd04666">
    <property type="entry name" value="NUDIX_DIPP2_like_Nudt4"/>
    <property type="match status" value="1"/>
</dbReference>
<comment type="cofactor">
    <cofactor evidence="1">
        <name>Mg(2+)</name>
        <dbReference type="ChEBI" id="CHEBI:18420"/>
    </cofactor>
</comment>
<protein>
    <submittedName>
        <fullName evidence="7">NUDIX hydrolase</fullName>
    </submittedName>
</protein>
<dbReference type="GO" id="GO:0016462">
    <property type="term" value="F:pyrophosphatase activity"/>
    <property type="evidence" value="ECO:0007669"/>
    <property type="project" value="InterPro"/>
</dbReference>
<dbReference type="GO" id="GO:0046872">
    <property type="term" value="F:metal ion binding"/>
    <property type="evidence" value="ECO:0007669"/>
    <property type="project" value="UniProtKB-KW"/>
</dbReference>
<evidence type="ECO:0000256" key="2">
    <source>
        <dbReference type="ARBA" id="ARBA00022723"/>
    </source>
</evidence>
<feature type="region of interest" description="Disordered" evidence="5">
    <location>
        <begin position="48"/>
        <end position="69"/>
    </location>
</feature>
<dbReference type="InterPro" id="IPR047198">
    <property type="entry name" value="DDP-like_NUDIX"/>
</dbReference>
<evidence type="ECO:0000259" key="6">
    <source>
        <dbReference type="PROSITE" id="PS51462"/>
    </source>
</evidence>
<evidence type="ECO:0000313" key="7">
    <source>
        <dbReference type="EMBL" id="XBO39920.1"/>
    </source>
</evidence>
<dbReference type="GO" id="GO:0005737">
    <property type="term" value="C:cytoplasm"/>
    <property type="evidence" value="ECO:0007669"/>
    <property type="project" value="TreeGrafter"/>
</dbReference>
<feature type="domain" description="Nudix hydrolase" evidence="6">
    <location>
        <begin position="6"/>
        <end position="138"/>
    </location>
</feature>
<dbReference type="Pfam" id="PF00293">
    <property type="entry name" value="NUDIX"/>
    <property type="match status" value="1"/>
</dbReference>
<keyword evidence="3 7" id="KW-0378">Hydrolase</keyword>
<evidence type="ECO:0000256" key="4">
    <source>
        <dbReference type="ARBA" id="ARBA00022842"/>
    </source>
</evidence>
<dbReference type="AlphaFoldDB" id="A0AAU7JID2"/>
<organism evidence="7">
    <name type="scientific">Alsobacter sp. KACC 23698</name>
    <dbReference type="NCBI Taxonomy" id="3149229"/>
    <lineage>
        <taxon>Bacteria</taxon>
        <taxon>Pseudomonadati</taxon>
        <taxon>Pseudomonadota</taxon>
        <taxon>Alphaproteobacteria</taxon>
        <taxon>Hyphomicrobiales</taxon>
        <taxon>Alsobacteraceae</taxon>
        <taxon>Alsobacter</taxon>
    </lineage>
</organism>
<dbReference type="PROSITE" id="PS51462">
    <property type="entry name" value="NUDIX"/>
    <property type="match status" value="1"/>
</dbReference>
<evidence type="ECO:0000256" key="5">
    <source>
        <dbReference type="SAM" id="MobiDB-lite"/>
    </source>
</evidence>
<gene>
    <name evidence="7" type="ORF">ABEG18_03825</name>
</gene>
<dbReference type="InterPro" id="IPR000086">
    <property type="entry name" value="NUDIX_hydrolase_dom"/>
</dbReference>
<evidence type="ECO:0000256" key="1">
    <source>
        <dbReference type="ARBA" id="ARBA00001946"/>
    </source>
</evidence>
<keyword evidence="2" id="KW-0479">Metal-binding</keyword>
<dbReference type="InterPro" id="IPR015797">
    <property type="entry name" value="NUDIX_hydrolase-like_dom_sf"/>
</dbReference>
<dbReference type="EMBL" id="CP157484">
    <property type="protein sequence ID" value="XBO39920.1"/>
    <property type="molecule type" value="Genomic_DNA"/>
</dbReference>
<accession>A0AAU7JID2</accession>
<dbReference type="RefSeq" id="WP_406856772.1">
    <property type="nucleotide sequence ID" value="NZ_CP157484.1"/>
</dbReference>
<dbReference type="PANTHER" id="PTHR12629">
    <property type="entry name" value="DIPHOSPHOINOSITOL POLYPHOSPHATE PHOSPHOHYDROLASE"/>
    <property type="match status" value="1"/>
</dbReference>
<dbReference type="Gene3D" id="3.90.79.10">
    <property type="entry name" value="Nucleoside Triphosphate Pyrophosphohydrolase"/>
    <property type="match status" value="1"/>
</dbReference>